<dbReference type="InterPro" id="IPR013148">
    <property type="entry name" value="Glyco_hydro_32_N"/>
</dbReference>
<proteinExistence type="inferred from homology"/>
<dbReference type="Gene3D" id="2.115.10.20">
    <property type="entry name" value="Glycosyl hydrolase domain, family 43"/>
    <property type="match status" value="1"/>
</dbReference>
<evidence type="ECO:0000256" key="6">
    <source>
        <dbReference type="ARBA" id="ARBA00022737"/>
    </source>
</evidence>
<dbReference type="InterPro" id="IPR032867">
    <property type="entry name" value="DYW_dom"/>
</dbReference>
<dbReference type="CDD" id="cd01364">
    <property type="entry name" value="KISc_BimC_Eg5"/>
    <property type="match status" value="1"/>
</dbReference>
<evidence type="ECO:0000256" key="15">
    <source>
        <dbReference type="PROSITE-ProRule" id="PRU00283"/>
    </source>
</evidence>
<comment type="similarity">
    <text evidence="2">Belongs to the PPR family. PCMP-H subfamily.</text>
</comment>
<comment type="similarity">
    <text evidence="3">Belongs to the glycosyl hydrolase 32 family.</text>
</comment>
<evidence type="ECO:0000256" key="7">
    <source>
        <dbReference type="ARBA" id="ARBA00022741"/>
    </source>
</evidence>
<dbReference type="InterPro" id="IPR046849">
    <property type="entry name" value="E2_motif"/>
</dbReference>
<name>A0ABR0QS24_GOSAR</name>
<evidence type="ECO:0000256" key="2">
    <source>
        <dbReference type="ARBA" id="ARBA00006643"/>
    </source>
</evidence>
<dbReference type="PRINTS" id="PR00380">
    <property type="entry name" value="KINESINHEAVY"/>
</dbReference>
<keyword evidence="6" id="KW-0677">Repeat</keyword>
<keyword evidence="9 15" id="KW-0067">ATP-binding</keyword>
<dbReference type="InterPro" id="IPR019821">
    <property type="entry name" value="Kinesin_motor_CS"/>
</dbReference>
<dbReference type="NCBIfam" id="TIGR00756">
    <property type="entry name" value="PPR"/>
    <property type="match status" value="4"/>
</dbReference>
<dbReference type="Pfam" id="PF20430">
    <property type="entry name" value="Eplus_motif"/>
    <property type="match status" value="1"/>
</dbReference>
<evidence type="ECO:0000256" key="11">
    <source>
        <dbReference type="ARBA" id="ARBA00023212"/>
    </source>
</evidence>
<reference evidence="19 20" key="1">
    <citation type="submission" date="2023-03" db="EMBL/GenBank/DDBJ databases">
        <title>WGS of Gossypium arboreum.</title>
        <authorList>
            <person name="Yu D."/>
        </authorList>
    </citation>
    <scope>NUCLEOTIDE SEQUENCE [LARGE SCALE GENOMIC DNA]</scope>
    <source>
        <tissue evidence="19">Leaf</tissue>
    </source>
</reference>
<keyword evidence="17" id="KW-0175">Coiled coil</keyword>
<protein>
    <recommendedName>
        <fullName evidence="18">Kinesin motor domain-containing protein</fullName>
    </recommendedName>
</protein>
<evidence type="ECO:0000256" key="17">
    <source>
        <dbReference type="SAM" id="Coils"/>
    </source>
</evidence>
<evidence type="ECO:0000256" key="10">
    <source>
        <dbReference type="ARBA" id="ARBA00023175"/>
    </source>
</evidence>
<evidence type="ECO:0000256" key="9">
    <source>
        <dbReference type="ARBA" id="ARBA00022840"/>
    </source>
</evidence>
<dbReference type="InterPro" id="IPR027417">
    <property type="entry name" value="P-loop_NTPase"/>
</dbReference>
<evidence type="ECO:0000256" key="4">
    <source>
        <dbReference type="ARBA" id="ARBA00022490"/>
    </source>
</evidence>
<sequence>MSGRHEREKGVNVQVLLRCRPFSEDELKNNAPQVVTCNEFQREVAVSQNIAGKHIDRVFTFDKVFGPTAQQKDLYEQAVVPIVNEVLEGFNCTIFAYGQTGTGKTYTMEGECKRGKAGHNGELPADAGVIPRAVQQIFDTLEGQNAEYSVKVTFLELYNEEITDLLAPEEISKVVLEEKQKKTLPLMEDGKGGVLVRGLEEEIVTSSSEIFTLLERGSAKRRTAETLLNKQSSRSHSLFSITIHIKEATPEGEELIKCGKLNLVDLAGSENISRSGARDGRAREAGEINKSLLTLGRVISALVEHLGHVPYRDSKLTRLLRDSLGGRTKTCIIATVSPAVHCLEETLSTLDYAHRAKHIKNKPEVNQKMMKSTLIKDLYGEIERLKGEVYAAREKNGVYVPKERYYQEESERKAMADQIEKMGVLLENHQKQLEELQDKYIAQVRQCSDLSGKLEKTEKNLDETSKLLANSEEELKKCRYVLKEKEFIISQQKQAENALAHQACALRSDLEKAVKDNALLFLKIGREDKLNADNRAVVNNYQVELAQQIGSICNLVSSSVSQQNEHLESVEKLCRSFTDTHQKAISDMKKKVTAARTLHVSQMEAVQNIVRLHKGSSNAALDEISTLAASSAHSIEELLKSEAGKAASIFNDLQGTLATHQGEMALFARELRQRFHASIEQTKNISDYTNGILDKLSEESVKVQNHAVQADEVQMKSIASFQKAYEEQSKSDSEKLIADMTNLVYNHVRRQKELVDARLVDIRESAMANKTFLDGHVSSMVGITTDAKRKWQEFVMQAETDAKDSSDYSAAKHCRMEALLQQCVSTAESAFKHCKDTQGSVNEMAHKHVSDMASLIRNASDTNEQHDAEIDCARVSAEQDSLKSTDDTLKYIDSMSEQEHGIKSGILDSVKAHGKTLEIFHDDHSSQATSIKQRAEETFQQTYMDYEPSGTTPIRSEQDVPTKGTIESLRAMPMEALVEEFRENNSSHLLVIIHHHHWMIVRLQPVNGGERWYTTSYQRHHLLTKTQTFLAANHERFRLLPLSQLAAIADTQETSLKSQTHTQKPLELHPSLHIDPKYFVSVLLNCKNIFQIKQAHAQIVANGLLTNLFVSNKLLYIYVQHKAIDEAHAFFGGMREKDPVSWSVMVALVDMYAKCRVIDDARKLFDDMHKKDLVTWTVMIDGYAECGNAKESLVLFDWMREEGIVPDKITMVTVVNACSKLGAMHKARFVHDYICSMKFSLNVILGTAMIDMYAKCGSVDFAREIFDGMREKNVISWSVMIAAYGYHGQGKKALDLFPMMLNCGIMPNRITFVSLLYACSHAGLVDEGFELFNIMWDKYGVKPDVKHCTCIVDLLGRAGRLDEALKLIENMTVEKDEGLWSAFLAACRIHKHVELAEWAAKSLLELQPQNPSHYVLLSNIYANAGMWEDMAKVRNLMTKRNLKKIPGWTWIEVDNQIHQFSVGDKSHPLSKEIYGLLKSLIEKLELAGYVPDTNFVLHDVDEEVKVGMLYTHSEKLAITFGLIATPEGTPIRITKNLRVCGDCHTFIKFVSAITKRSIIVRDSNRFHHFNEGACSCGDYCKNGVVEAFHKVYPHLQSKTALTVKQLHRTGYHFQPPMNWINGPMYYNGIYHLFYQYNPKGAVWGNIVWAHSVSKDMVNWEALEPAIYPSESFDINGCWSGSATVLPENKPVIFYTGIDPNQYQVQNYAVPENLSDPYLRKWVKPADNPIVVADETMNKTAFRDPTTAWKIGGHWRMVVASRRKQRGMAYLYRSRDFRKWIKAKHPLHSVPNTGMFECADFFPVSLSGDTGLDNSAFGPNVKHVLKVSLDLTRYEYYTIGSYFPEARDKYLVGKGFVDGWNGLRFDYGNFYASKTFFDPSKNRRILWGWTNESDAAQDDAQKGWAGLQAIPRKVWLDPSGKQLLQWPIEEIETLRGQNVQLSNQELKSGEHIEVKGITAAQVDVDITFSIPNLDKAEPFDPSWTNAQDLCGLKGSTVQGGVGPFGLLTLASEKLEEYTPVFFRVFTGLYKHVVLLCSDSGSSSLRKEGLYKPSFAGFVDVDLDDTYKISLRTLIDHSVVESFGAGGKTCITSRVYPLVAVFDDAHLFVFNNGTETITADVEAWSMAKPDKMNN</sequence>
<accession>A0ABR0QS24</accession>
<dbReference type="InterPro" id="IPR047149">
    <property type="entry name" value="KIF11-like"/>
</dbReference>
<dbReference type="InterPro" id="IPR002885">
    <property type="entry name" value="PPR_rpt"/>
</dbReference>
<keyword evidence="11" id="KW-0206">Cytoskeleton</keyword>
<dbReference type="PANTHER" id="PTHR47970">
    <property type="entry name" value="KINESIN-LIKE PROTEIN KIF11"/>
    <property type="match status" value="1"/>
</dbReference>
<keyword evidence="4" id="KW-0963">Cytoplasm</keyword>
<comment type="similarity">
    <text evidence="13">Belongs to the TRAFAC class myosin-kinesin ATPase superfamily. Kinesin family. KIN-5/BimC subfamily.</text>
</comment>
<dbReference type="Pfam" id="PF08244">
    <property type="entry name" value="Glyco_hydro_32C"/>
    <property type="match status" value="1"/>
</dbReference>
<dbReference type="InterPro" id="IPR001752">
    <property type="entry name" value="Kinesin_motor_dom"/>
</dbReference>
<feature type="repeat" description="PPR" evidence="16">
    <location>
        <begin position="1172"/>
        <end position="1206"/>
    </location>
</feature>
<evidence type="ECO:0000313" key="20">
    <source>
        <dbReference type="Proteomes" id="UP001358586"/>
    </source>
</evidence>
<keyword evidence="10 15" id="KW-0505">Motor protein</keyword>
<keyword evidence="20" id="KW-1185">Reference proteome</keyword>
<feature type="repeat" description="PPR" evidence="16">
    <location>
        <begin position="1308"/>
        <end position="1343"/>
    </location>
</feature>
<dbReference type="Pfam" id="PF00251">
    <property type="entry name" value="Glyco_hydro_32N"/>
    <property type="match status" value="1"/>
</dbReference>
<feature type="coiled-coil region" evidence="17">
    <location>
        <begin position="419"/>
        <end position="474"/>
    </location>
</feature>
<keyword evidence="8" id="KW-0378">Hydrolase</keyword>
<dbReference type="SMART" id="SM00129">
    <property type="entry name" value="KISc"/>
    <property type="match status" value="1"/>
</dbReference>
<evidence type="ECO:0000256" key="1">
    <source>
        <dbReference type="ARBA" id="ARBA00004186"/>
    </source>
</evidence>
<dbReference type="InterPro" id="IPR046848">
    <property type="entry name" value="E_motif"/>
</dbReference>
<dbReference type="InterPro" id="IPR036961">
    <property type="entry name" value="Kinesin_motor_dom_sf"/>
</dbReference>
<dbReference type="SMART" id="SM00640">
    <property type="entry name" value="Glyco_32"/>
    <property type="match status" value="1"/>
</dbReference>
<dbReference type="InterPro" id="IPR011990">
    <property type="entry name" value="TPR-like_helical_dom_sf"/>
</dbReference>
<evidence type="ECO:0000256" key="8">
    <source>
        <dbReference type="ARBA" id="ARBA00022801"/>
    </source>
</evidence>
<dbReference type="InterPro" id="IPR013320">
    <property type="entry name" value="ConA-like_dom_sf"/>
</dbReference>
<gene>
    <name evidence="19" type="ORF">PVK06_003994</name>
</gene>
<keyword evidence="7 15" id="KW-0547">Nucleotide-binding</keyword>
<dbReference type="PROSITE" id="PS50067">
    <property type="entry name" value="KINESIN_MOTOR_2"/>
    <property type="match status" value="1"/>
</dbReference>
<feature type="binding site" evidence="15">
    <location>
        <begin position="98"/>
        <end position="105"/>
    </location>
    <ligand>
        <name>ATP</name>
        <dbReference type="ChEBI" id="CHEBI:30616"/>
    </ligand>
</feature>
<dbReference type="SUPFAM" id="SSF75005">
    <property type="entry name" value="Arabinanase/levansucrase/invertase"/>
    <property type="match status" value="1"/>
</dbReference>
<dbReference type="PROSITE" id="PS00411">
    <property type="entry name" value="KINESIN_MOTOR_1"/>
    <property type="match status" value="1"/>
</dbReference>
<comment type="subcellular location">
    <subcellularLocation>
        <location evidence="1">Cytoplasm</location>
        <location evidence="1">Cytoskeleton</location>
        <location evidence="1">Spindle</location>
    </subcellularLocation>
</comment>
<dbReference type="SUPFAM" id="SSF48452">
    <property type="entry name" value="TPR-like"/>
    <property type="match status" value="1"/>
</dbReference>
<dbReference type="InterPro" id="IPR001362">
    <property type="entry name" value="Glyco_hydro_32"/>
</dbReference>
<keyword evidence="5" id="KW-0493">Microtubule</keyword>
<dbReference type="CDD" id="cd18624">
    <property type="entry name" value="GH32_Fruct1-like"/>
    <property type="match status" value="1"/>
</dbReference>
<keyword evidence="12" id="KW-0326">Glycosidase</keyword>
<organism evidence="19 20">
    <name type="scientific">Gossypium arboreum</name>
    <name type="common">Tree cotton</name>
    <name type="synonym">Gossypium nanking</name>
    <dbReference type="NCBI Taxonomy" id="29729"/>
    <lineage>
        <taxon>Eukaryota</taxon>
        <taxon>Viridiplantae</taxon>
        <taxon>Streptophyta</taxon>
        <taxon>Embryophyta</taxon>
        <taxon>Tracheophyta</taxon>
        <taxon>Spermatophyta</taxon>
        <taxon>Magnoliopsida</taxon>
        <taxon>eudicotyledons</taxon>
        <taxon>Gunneridae</taxon>
        <taxon>Pentapetalae</taxon>
        <taxon>rosids</taxon>
        <taxon>malvids</taxon>
        <taxon>Malvales</taxon>
        <taxon>Malvaceae</taxon>
        <taxon>Malvoideae</taxon>
        <taxon>Gossypium</taxon>
    </lineage>
</organism>
<feature type="domain" description="Kinesin motor" evidence="18">
    <location>
        <begin position="12"/>
        <end position="359"/>
    </location>
</feature>
<dbReference type="Pfam" id="PF20431">
    <property type="entry name" value="E_motif"/>
    <property type="match status" value="1"/>
</dbReference>
<dbReference type="PROSITE" id="PS51375">
    <property type="entry name" value="PPR"/>
    <property type="match status" value="4"/>
</dbReference>
<dbReference type="PANTHER" id="PTHR47970:SF12">
    <property type="entry name" value="KINESIN FAMILY MEMBER 11"/>
    <property type="match status" value="1"/>
</dbReference>
<dbReference type="Pfam" id="PF01535">
    <property type="entry name" value="PPR"/>
    <property type="match status" value="1"/>
</dbReference>
<evidence type="ECO:0000256" key="3">
    <source>
        <dbReference type="ARBA" id="ARBA00009902"/>
    </source>
</evidence>
<evidence type="ECO:0000256" key="12">
    <source>
        <dbReference type="ARBA" id="ARBA00023295"/>
    </source>
</evidence>
<dbReference type="EMBL" id="JARKNE010000002">
    <property type="protein sequence ID" value="KAK5841673.1"/>
    <property type="molecule type" value="Genomic_DNA"/>
</dbReference>
<dbReference type="Pfam" id="PF14432">
    <property type="entry name" value="DYW_deaminase"/>
    <property type="match status" value="1"/>
</dbReference>
<dbReference type="InterPro" id="IPR047241">
    <property type="entry name" value="KIF11-like_kin_motor_dom"/>
</dbReference>
<dbReference type="Pfam" id="PF00225">
    <property type="entry name" value="Kinesin"/>
    <property type="match status" value="1"/>
</dbReference>
<dbReference type="InterPro" id="IPR023296">
    <property type="entry name" value="Glyco_hydro_beta-prop_sf"/>
</dbReference>
<feature type="repeat" description="PPR" evidence="16">
    <location>
        <begin position="1273"/>
        <end position="1307"/>
    </location>
</feature>
<dbReference type="Gene3D" id="3.40.850.10">
    <property type="entry name" value="Kinesin motor domain"/>
    <property type="match status" value="1"/>
</dbReference>
<dbReference type="Proteomes" id="UP001358586">
    <property type="component" value="Chromosome 2"/>
</dbReference>
<evidence type="ECO:0000256" key="13">
    <source>
        <dbReference type="ARBA" id="ARBA00034704"/>
    </source>
</evidence>
<evidence type="ECO:0000259" key="18">
    <source>
        <dbReference type="PROSITE" id="PS50067"/>
    </source>
</evidence>
<dbReference type="Gene3D" id="1.25.40.10">
    <property type="entry name" value="Tetratricopeptide repeat domain"/>
    <property type="match status" value="2"/>
</dbReference>
<comment type="caution">
    <text evidence="19">The sequence shown here is derived from an EMBL/GenBank/DDBJ whole genome shotgun (WGS) entry which is preliminary data.</text>
</comment>
<comment type="function">
    <text evidence="14">Responsible for microtubule translocation. May be important for the organization of phragmoplast-specific arrays of microtubules. Plays an essential role in stabilizing the mitotic spindle. Required during mitotic cytokinesis.</text>
</comment>
<dbReference type="SUPFAM" id="SSF49899">
    <property type="entry name" value="Concanavalin A-like lectins/glucanases"/>
    <property type="match status" value="1"/>
</dbReference>
<dbReference type="SUPFAM" id="SSF52540">
    <property type="entry name" value="P-loop containing nucleoside triphosphate hydrolases"/>
    <property type="match status" value="1"/>
</dbReference>
<feature type="repeat" description="PPR" evidence="16">
    <location>
        <begin position="1242"/>
        <end position="1272"/>
    </location>
</feature>
<dbReference type="Pfam" id="PF13041">
    <property type="entry name" value="PPR_2"/>
    <property type="match status" value="2"/>
</dbReference>
<evidence type="ECO:0000313" key="19">
    <source>
        <dbReference type="EMBL" id="KAK5841673.1"/>
    </source>
</evidence>
<dbReference type="Gene3D" id="2.60.120.560">
    <property type="entry name" value="Exo-inulinase, domain 1"/>
    <property type="match status" value="1"/>
</dbReference>
<dbReference type="InterPro" id="IPR013189">
    <property type="entry name" value="Glyco_hydro_32_C"/>
</dbReference>
<evidence type="ECO:0000256" key="16">
    <source>
        <dbReference type="PROSITE-ProRule" id="PRU00708"/>
    </source>
</evidence>
<evidence type="ECO:0000256" key="5">
    <source>
        <dbReference type="ARBA" id="ARBA00022701"/>
    </source>
</evidence>
<evidence type="ECO:0000256" key="14">
    <source>
        <dbReference type="ARBA" id="ARBA00046159"/>
    </source>
</evidence>